<name>A0A388KIF6_CHABU</name>
<dbReference type="EMBL" id="BFEA01000120">
    <property type="protein sequence ID" value="GBG69798.1"/>
    <property type="molecule type" value="Genomic_DNA"/>
</dbReference>
<dbReference type="STRING" id="69332.A0A388KIF6"/>
<gene>
    <name evidence="2" type="ORF">CBR_g4627</name>
</gene>
<dbReference type="GO" id="GO:0008422">
    <property type="term" value="F:beta-glucosidase activity"/>
    <property type="evidence" value="ECO:0007669"/>
    <property type="project" value="TreeGrafter"/>
</dbReference>
<dbReference type="PANTHER" id="PTHR12654">
    <property type="entry name" value="BILE ACID BETA-GLUCOSIDASE-RELATED"/>
    <property type="match status" value="1"/>
</dbReference>
<dbReference type="Proteomes" id="UP000265515">
    <property type="component" value="Unassembled WGS sequence"/>
</dbReference>
<dbReference type="OrthoDB" id="1717020at2759"/>
<evidence type="ECO:0000259" key="1">
    <source>
        <dbReference type="Pfam" id="PF12215"/>
    </source>
</evidence>
<reference evidence="2 3" key="1">
    <citation type="journal article" date="2018" name="Cell">
        <title>The Chara Genome: Secondary Complexity and Implications for Plant Terrestrialization.</title>
        <authorList>
            <person name="Nishiyama T."/>
            <person name="Sakayama H."/>
            <person name="Vries J.D."/>
            <person name="Buschmann H."/>
            <person name="Saint-Marcoux D."/>
            <person name="Ullrich K.K."/>
            <person name="Haas F.B."/>
            <person name="Vanderstraeten L."/>
            <person name="Becker D."/>
            <person name="Lang D."/>
            <person name="Vosolsobe S."/>
            <person name="Rombauts S."/>
            <person name="Wilhelmsson P.K.I."/>
            <person name="Janitza P."/>
            <person name="Kern R."/>
            <person name="Heyl A."/>
            <person name="Rumpler F."/>
            <person name="Villalobos L.I.A.C."/>
            <person name="Clay J.M."/>
            <person name="Skokan R."/>
            <person name="Toyoda A."/>
            <person name="Suzuki Y."/>
            <person name="Kagoshima H."/>
            <person name="Schijlen E."/>
            <person name="Tajeshwar N."/>
            <person name="Catarino B."/>
            <person name="Hetherington A.J."/>
            <person name="Saltykova A."/>
            <person name="Bonnot C."/>
            <person name="Breuninger H."/>
            <person name="Symeonidi A."/>
            <person name="Radhakrishnan G.V."/>
            <person name="Van Nieuwerburgh F."/>
            <person name="Deforce D."/>
            <person name="Chang C."/>
            <person name="Karol K.G."/>
            <person name="Hedrich R."/>
            <person name="Ulvskov P."/>
            <person name="Glockner G."/>
            <person name="Delwiche C.F."/>
            <person name="Petrasek J."/>
            <person name="Van de Peer Y."/>
            <person name="Friml J."/>
            <person name="Beilby M."/>
            <person name="Dolan L."/>
            <person name="Kohara Y."/>
            <person name="Sugano S."/>
            <person name="Fujiyama A."/>
            <person name="Delaux P.-M."/>
            <person name="Quint M."/>
            <person name="TheiBen G."/>
            <person name="Hagemann M."/>
            <person name="Harholt J."/>
            <person name="Dunand C."/>
            <person name="Zachgo S."/>
            <person name="Langdale J."/>
            <person name="Maumus F."/>
            <person name="Straeten D.V.D."/>
            <person name="Gould S.B."/>
            <person name="Rensing S.A."/>
        </authorList>
    </citation>
    <scope>NUCLEOTIDE SEQUENCE [LARGE SCALE GENOMIC DNA]</scope>
    <source>
        <strain evidence="2 3">S276</strain>
    </source>
</reference>
<dbReference type="InterPro" id="IPR024462">
    <property type="entry name" value="GH116_N"/>
</dbReference>
<protein>
    <recommendedName>
        <fullName evidence="1">Glycosyl-hydrolase family 116 N-terminal domain-containing protein</fullName>
    </recommendedName>
</protein>
<dbReference type="Gramene" id="GBG69798">
    <property type="protein sequence ID" value="GBG69798"/>
    <property type="gene ID" value="CBR_g4627"/>
</dbReference>
<dbReference type="PANTHER" id="PTHR12654:SF0">
    <property type="entry name" value="NON-LYSOSOMAL GLUCOSYLCERAMIDASE"/>
    <property type="match status" value="1"/>
</dbReference>
<comment type="caution">
    <text evidence="2">The sequence shown here is derived from an EMBL/GenBank/DDBJ whole genome shotgun (WGS) entry which is preliminary data.</text>
</comment>
<sequence>MWEEVRQNGFFFKSKDEQKSPSGEGCAIGAAVAAFTVVPPGMSREMVFSLAWDAPIVKFCEGSSYYRRYTKFYGVNGKAAAKLAHDAICRI</sequence>
<evidence type="ECO:0000313" key="3">
    <source>
        <dbReference type="Proteomes" id="UP000265515"/>
    </source>
</evidence>
<dbReference type="AlphaFoldDB" id="A0A388KIF6"/>
<evidence type="ECO:0000313" key="2">
    <source>
        <dbReference type="EMBL" id="GBG69798.1"/>
    </source>
</evidence>
<organism evidence="2 3">
    <name type="scientific">Chara braunii</name>
    <name type="common">Braun's stonewort</name>
    <dbReference type="NCBI Taxonomy" id="69332"/>
    <lineage>
        <taxon>Eukaryota</taxon>
        <taxon>Viridiplantae</taxon>
        <taxon>Streptophyta</taxon>
        <taxon>Charophyceae</taxon>
        <taxon>Charales</taxon>
        <taxon>Characeae</taxon>
        <taxon>Chara</taxon>
    </lineage>
</organism>
<dbReference type="OMA" id="AHDAICR"/>
<proteinExistence type="predicted"/>
<dbReference type="InterPro" id="IPR052566">
    <property type="entry name" value="Non-lysos_glucosylceramidase"/>
</dbReference>
<keyword evidence="3" id="KW-1185">Reference proteome</keyword>
<accession>A0A388KIF6</accession>
<feature type="domain" description="Glycosyl-hydrolase family 116 N-terminal" evidence="1">
    <location>
        <begin position="1"/>
        <end position="88"/>
    </location>
</feature>
<dbReference type="Pfam" id="PF12215">
    <property type="entry name" value="Glyco_hydr_116N"/>
    <property type="match status" value="1"/>
</dbReference>